<dbReference type="Pfam" id="PF04313">
    <property type="entry name" value="HSDR_N"/>
    <property type="match status" value="1"/>
</dbReference>
<dbReference type="EC" id="3.1.21.3" evidence="2"/>
<reference evidence="2 3" key="1">
    <citation type="submission" date="2015-09" db="EMBL/GenBank/DDBJ databases">
        <title>A metagenomics-based metabolic model of nitrate-dependent anaerobic oxidation of methane by Methanoperedens-like archaea.</title>
        <authorList>
            <person name="Arshad A."/>
            <person name="Speth D.R."/>
            <person name="De Graaf R.M."/>
            <person name="Op Den Camp H.J."/>
            <person name="Jetten M.S."/>
            <person name="Welte C.U."/>
        </authorList>
    </citation>
    <scope>NUCLEOTIDE SEQUENCE [LARGE SCALE GENOMIC DNA]</scope>
</reference>
<dbReference type="GO" id="GO:0005524">
    <property type="term" value="F:ATP binding"/>
    <property type="evidence" value="ECO:0007669"/>
    <property type="project" value="UniProtKB-KW"/>
</dbReference>
<keyword evidence="2" id="KW-0378">Hydrolase</keyword>
<organism evidence="2 3">
    <name type="scientific">Candidatus Methanoperedens nitratireducens</name>
    <dbReference type="NCBI Taxonomy" id="1392998"/>
    <lineage>
        <taxon>Archaea</taxon>
        <taxon>Methanobacteriati</taxon>
        <taxon>Methanobacteriota</taxon>
        <taxon>Stenosarchaea group</taxon>
        <taxon>Methanomicrobia</taxon>
        <taxon>Methanosarcinales</taxon>
        <taxon>ANME-2 cluster</taxon>
        <taxon>Candidatus Methanoperedentaceae</taxon>
        <taxon>Candidatus Methanoperedens</taxon>
    </lineage>
</organism>
<accession>A0A0P8DYJ7</accession>
<dbReference type="GO" id="GO:0009035">
    <property type="term" value="F:type I site-specific deoxyribonuclease activity"/>
    <property type="evidence" value="ECO:0007669"/>
    <property type="project" value="UniProtKB-EC"/>
</dbReference>
<protein>
    <submittedName>
        <fullName evidence="2">Type I restriction-modification system restriction subunit</fullName>
        <ecNumber evidence="2">3.1.21.3</ecNumber>
    </submittedName>
</protein>
<dbReference type="InterPro" id="IPR007409">
    <property type="entry name" value="Restrct_endonuc_type1_HsdR_N"/>
</dbReference>
<proteinExistence type="predicted"/>
<sequence>MSKDLNEFLTRKQRIDVILKEQGWIVGDRGKIIVEVDTKQSDFRAQNYKTVSETMKNDMESKYVDYLLLDRFGAPIAIIEAKRTSRDPILAAQKQAQEYANDIKAQTGRDVFIFLSNGYEIWFWDRDHYGPRQVKGFFSQSDLERLKFQGIERKKID</sequence>
<dbReference type="GO" id="GO:0003677">
    <property type="term" value="F:DNA binding"/>
    <property type="evidence" value="ECO:0007669"/>
    <property type="project" value="UniProtKB-KW"/>
</dbReference>
<dbReference type="EMBL" id="LKCM01000199">
    <property type="protein sequence ID" value="KPQ42879.1"/>
    <property type="molecule type" value="Genomic_DNA"/>
</dbReference>
<name>A0A0P8DYJ7_9EURY</name>
<evidence type="ECO:0000313" key="3">
    <source>
        <dbReference type="Proteomes" id="UP000050360"/>
    </source>
</evidence>
<dbReference type="Proteomes" id="UP000050360">
    <property type="component" value="Unassembled WGS sequence"/>
</dbReference>
<gene>
    <name evidence="2" type="ORF">MPEBLZ_02561</name>
</gene>
<dbReference type="Gene3D" id="3.90.1570.30">
    <property type="match status" value="1"/>
</dbReference>
<dbReference type="GO" id="GO:0009307">
    <property type="term" value="P:DNA restriction-modification system"/>
    <property type="evidence" value="ECO:0007669"/>
    <property type="project" value="UniProtKB-KW"/>
</dbReference>
<evidence type="ECO:0000313" key="2">
    <source>
        <dbReference type="EMBL" id="KPQ42879.1"/>
    </source>
</evidence>
<dbReference type="AlphaFoldDB" id="A0A0P8DYJ7"/>
<feature type="domain" description="Restriction endonuclease type I HsdR N-terminal" evidence="1">
    <location>
        <begin position="5"/>
        <end position="127"/>
    </location>
</feature>
<evidence type="ECO:0000259" key="1">
    <source>
        <dbReference type="Pfam" id="PF04313"/>
    </source>
</evidence>
<comment type="caution">
    <text evidence="2">The sequence shown here is derived from an EMBL/GenBank/DDBJ whole genome shotgun (WGS) entry which is preliminary data.</text>
</comment>